<evidence type="ECO:0000256" key="5">
    <source>
        <dbReference type="HAMAP-Rule" id="MF_00265"/>
    </source>
</evidence>
<keyword evidence="3 5" id="KW-0479">Metal-binding</keyword>
<comment type="cofactor">
    <cofactor evidence="5">
        <name>Mg(2+)</name>
        <dbReference type="ChEBI" id="CHEBI:18420"/>
    </cofactor>
</comment>
<dbReference type="GO" id="GO:0016787">
    <property type="term" value="F:hydrolase activity"/>
    <property type="evidence" value="ECO:0007669"/>
    <property type="project" value="UniProtKB-KW"/>
</dbReference>
<feature type="domain" description="PIN" evidence="6">
    <location>
        <begin position="3"/>
        <end position="125"/>
    </location>
</feature>
<dbReference type="GO" id="GO:0000287">
    <property type="term" value="F:magnesium ion binding"/>
    <property type="evidence" value="ECO:0007669"/>
    <property type="project" value="UniProtKB-UniRule"/>
</dbReference>
<evidence type="ECO:0000256" key="1">
    <source>
        <dbReference type="ARBA" id="ARBA00022649"/>
    </source>
</evidence>
<feature type="binding site" evidence="5">
    <location>
        <position position="5"/>
    </location>
    <ligand>
        <name>Mg(2+)</name>
        <dbReference type="ChEBI" id="CHEBI:18420"/>
    </ligand>
</feature>
<dbReference type="Proteomes" id="UP000076128">
    <property type="component" value="Chromosome"/>
</dbReference>
<dbReference type="GO" id="GO:0090729">
    <property type="term" value="F:toxin activity"/>
    <property type="evidence" value="ECO:0007669"/>
    <property type="project" value="UniProtKB-KW"/>
</dbReference>
<proteinExistence type="inferred from homology"/>
<gene>
    <name evidence="5" type="primary">vapC</name>
    <name evidence="7" type="ORF">AKL17_3943</name>
</gene>
<sequence length="132" mass="14072">MIAIDTNVLVRFLTQDDPAQAAAASDFMRSLSAETPGFISREVMVELVWVLERAYGHGRAEVSAALEGLLAAVELEIEAADDVGTALFRYRDEGFGFADLMIAAAGRRAGAASLVTFDRKAARLPGVDLLAV</sequence>
<dbReference type="InterPro" id="IPR002716">
    <property type="entry name" value="PIN_dom"/>
</dbReference>
<dbReference type="KEGG" id="daa:AKL17_3943"/>
<dbReference type="GO" id="GO:0004540">
    <property type="term" value="F:RNA nuclease activity"/>
    <property type="evidence" value="ECO:0007669"/>
    <property type="project" value="InterPro"/>
</dbReference>
<dbReference type="EC" id="3.1.-.-" evidence="5"/>
<keyword evidence="1 5" id="KW-1277">Toxin-antitoxin system</keyword>
<name>A0A159Z6Z8_9RHOB</name>
<feature type="binding site" evidence="5">
    <location>
        <position position="99"/>
    </location>
    <ligand>
        <name>Mg(2+)</name>
        <dbReference type="ChEBI" id="CHEBI:18420"/>
    </ligand>
</feature>
<comment type="function">
    <text evidence="5">Toxic component of a toxin-antitoxin (TA) system. An RNase.</text>
</comment>
<protein>
    <recommendedName>
        <fullName evidence="5">Ribonuclease VapC</fullName>
        <shortName evidence="5">RNase VapC</shortName>
        <ecNumber evidence="5">3.1.-.-</ecNumber>
    </recommendedName>
    <alternativeName>
        <fullName evidence="5">Toxin VapC</fullName>
    </alternativeName>
</protein>
<dbReference type="InterPro" id="IPR029060">
    <property type="entry name" value="PIN-like_dom_sf"/>
</dbReference>
<evidence type="ECO:0000259" key="6">
    <source>
        <dbReference type="Pfam" id="PF01850"/>
    </source>
</evidence>
<dbReference type="Gene3D" id="3.40.50.1010">
    <property type="entry name" value="5'-nuclease"/>
    <property type="match status" value="1"/>
</dbReference>
<keyword evidence="2 5" id="KW-0540">Nuclease</keyword>
<dbReference type="InterPro" id="IPR022907">
    <property type="entry name" value="VapC_family"/>
</dbReference>
<keyword evidence="4 5" id="KW-0378">Hydrolase</keyword>
<evidence type="ECO:0000256" key="2">
    <source>
        <dbReference type="ARBA" id="ARBA00022722"/>
    </source>
</evidence>
<reference evidence="7 8" key="1">
    <citation type="submission" date="2015-09" db="EMBL/GenBank/DDBJ databases">
        <title>Complete genome sequence of Defluviimonas alba cai42t isolated from an oilfield in Xinjiang.</title>
        <authorList>
            <person name="Geng S."/>
            <person name="Pan X."/>
            <person name="Wu X."/>
        </authorList>
    </citation>
    <scope>NUCLEOTIDE SEQUENCE [LARGE SCALE GENOMIC DNA]</scope>
    <source>
        <strain evidence="8">cai42</strain>
    </source>
</reference>
<dbReference type="EMBL" id="CP012661">
    <property type="protein sequence ID" value="AMY71165.1"/>
    <property type="molecule type" value="Genomic_DNA"/>
</dbReference>
<evidence type="ECO:0000256" key="4">
    <source>
        <dbReference type="ARBA" id="ARBA00022801"/>
    </source>
</evidence>
<dbReference type="AlphaFoldDB" id="A0A159Z6Z8"/>
<keyword evidence="8" id="KW-1185">Reference proteome</keyword>
<dbReference type="CDD" id="cd18683">
    <property type="entry name" value="PIN_VapC-like"/>
    <property type="match status" value="1"/>
</dbReference>
<dbReference type="HAMAP" id="MF_00265">
    <property type="entry name" value="VapC_Nob1"/>
    <property type="match status" value="1"/>
</dbReference>
<comment type="similarity">
    <text evidence="5">Belongs to the PINc/VapC protein family.</text>
</comment>
<dbReference type="RefSeq" id="WP_066816102.1">
    <property type="nucleotide sequence ID" value="NZ_CP012661.1"/>
</dbReference>
<dbReference type="OrthoDB" id="3175275at2"/>
<evidence type="ECO:0000256" key="3">
    <source>
        <dbReference type="ARBA" id="ARBA00022723"/>
    </source>
</evidence>
<keyword evidence="5" id="KW-0460">Magnesium</keyword>
<dbReference type="Pfam" id="PF01850">
    <property type="entry name" value="PIN"/>
    <property type="match status" value="1"/>
</dbReference>
<dbReference type="PANTHER" id="PTHR39664">
    <property type="match status" value="1"/>
</dbReference>
<accession>A0A159Z6Z8</accession>
<evidence type="ECO:0000313" key="8">
    <source>
        <dbReference type="Proteomes" id="UP000076128"/>
    </source>
</evidence>
<dbReference type="SUPFAM" id="SSF88723">
    <property type="entry name" value="PIN domain-like"/>
    <property type="match status" value="1"/>
</dbReference>
<evidence type="ECO:0000313" key="7">
    <source>
        <dbReference type="EMBL" id="AMY71165.1"/>
    </source>
</evidence>
<organism evidence="7 8">
    <name type="scientific">Frigidibacter mobilis</name>
    <dbReference type="NCBI Taxonomy" id="1335048"/>
    <lineage>
        <taxon>Bacteria</taxon>
        <taxon>Pseudomonadati</taxon>
        <taxon>Pseudomonadota</taxon>
        <taxon>Alphaproteobacteria</taxon>
        <taxon>Rhodobacterales</taxon>
        <taxon>Paracoccaceae</taxon>
        <taxon>Frigidibacter</taxon>
    </lineage>
</organism>
<dbReference type="PANTHER" id="PTHR39664:SF2">
    <property type="entry name" value="NUCLEIC ACID-BINDING PROTEIN, CONTAINING PIN DOMAIN-RELATED"/>
    <property type="match status" value="1"/>
</dbReference>
<keyword evidence="5" id="KW-0800">Toxin</keyword>
<dbReference type="STRING" id="1335048.AKL17_3943"/>
<dbReference type="PATRIC" id="fig|1335048.3.peg.4095"/>